<dbReference type="SMART" id="SM00115">
    <property type="entry name" value="CASc"/>
    <property type="match status" value="1"/>
</dbReference>
<dbReference type="STRING" id="7739.C3YMH4"/>
<organism>
    <name type="scientific">Branchiostoma floridae</name>
    <name type="common">Florida lancelet</name>
    <name type="synonym">Amphioxus</name>
    <dbReference type="NCBI Taxonomy" id="7739"/>
    <lineage>
        <taxon>Eukaryota</taxon>
        <taxon>Metazoa</taxon>
        <taxon>Chordata</taxon>
        <taxon>Cephalochordata</taxon>
        <taxon>Leptocardii</taxon>
        <taxon>Amphioxiformes</taxon>
        <taxon>Branchiostomatidae</taxon>
        <taxon>Branchiostoma</taxon>
    </lineage>
</organism>
<dbReference type="CDD" id="cd01670">
    <property type="entry name" value="Death"/>
    <property type="match status" value="1"/>
</dbReference>
<dbReference type="GO" id="GO:0006508">
    <property type="term" value="P:proteolysis"/>
    <property type="evidence" value="ECO:0007669"/>
    <property type="project" value="InterPro"/>
</dbReference>
<name>C3YMH4_BRAFL</name>
<dbReference type="GO" id="GO:0007165">
    <property type="term" value="P:signal transduction"/>
    <property type="evidence" value="ECO:0007669"/>
    <property type="project" value="InterPro"/>
</dbReference>
<evidence type="ECO:0000259" key="6">
    <source>
        <dbReference type="PROSITE" id="PS50208"/>
    </source>
</evidence>
<dbReference type="FunFam" id="3.40.50.1460:FF:000064">
    <property type="entry name" value="Uncharacterized protein"/>
    <property type="match status" value="1"/>
</dbReference>
<protein>
    <recommendedName>
        <fullName evidence="8">Death domain-containing protein</fullName>
    </recommendedName>
</protein>
<dbReference type="InterPro" id="IPR011600">
    <property type="entry name" value="Pept_C14_caspase"/>
</dbReference>
<feature type="region of interest" description="Disordered" evidence="3">
    <location>
        <begin position="281"/>
        <end position="300"/>
    </location>
</feature>
<dbReference type="InterPro" id="IPR001309">
    <property type="entry name" value="Pept_C14_p20"/>
</dbReference>
<dbReference type="InParanoid" id="C3YMH4"/>
<dbReference type="Pfam" id="PF00656">
    <property type="entry name" value="Peptidase_C14"/>
    <property type="match status" value="1"/>
</dbReference>
<dbReference type="Gene3D" id="1.10.533.10">
    <property type="entry name" value="Death Domain, Fas"/>
    <property type="match status" value="1"/>
</dbReference>
<dbReference type="InterPro" id="IPR002138">
    <property type="entry name" value="Pept_C14_p10"/>
</dbReference>
<dbReference type="InterPro" id="IPR052039">
    <property type="entry name" value="Caspase-related_regulators"/>
</dbReference>
<sequence length="406" mass="44837">MKKGKNIFPVNLAKKLGNEWSTLGLLLGLEWSQVNILRDQHSHNLLVAIQAMLQKWLDGAGDKSTEERKQQLISALRECGRVDLAEDIRSGRIADGCRLPAGATANLTTRMQTLTIQPSERETSSSQPAVYPVRSKVGHALIINNIKFPTVRGENRKGMKKDSTALAAVLQDLGFDVKVKIDLSSYEMKDAIRKFISKDHSQSTCLLLCVMTHGKEQEAMGTDWKGVGLHKDIMLPIIKSDNIPCPKVFIMQMCRGKKRDVGVQKVRWGVDSAAAVDAAAMEVKDDSDSDSSDEEQSTESVDWVEVCSKLAPTDVDYIVTWACAEEKVALRHPKQGSVLIQKVVEAFGTYGKEEDVATLFERVRRNVANVEGCLKEGNTEIKVKQSAQTKTNLLGKLYFKSSSSSA</sequence>
<dbReference type="eggNOG" id="KOG3573">
    <property type="taxonomic scope" value="Eukaryota"/>
</dbReference>
<dbReference type="InterPro" id="IPR000488">
    <property type="entry name" value="Death_dom"/>
</dbReference>
<evidence type="ECO:0000313" key="7">
    <source>
        <dbReference type="EMBL" id="EEN58503.1"/>
    </source>
</evidence>
<feature type="domain" description="Death" evidence="4">
    <location>
        <begin position="12"/>
        <end position="92"/>
    </location>
</feature>
<dbReference type="AlphaFoldDB" id="C3YMH4"/>
<evidence type="ECO:0000259" key="4">
    <source>
        <dbReference type="PROSITE" id="PS50017"/>
    </source>
</evidence>
<dbReference type="SUPFAM" id="SSF52129">
    <property type="entry name" value="Caspase-like"/>
    <property type="match status" value="1"/>
</dbReference>
<reference evidence="7" key="1">
    <citation type="journal article" date="2008" name="Nature">
        <title>The amphioxus genome and the evolution of the chordate karyotype.</title>
        <authorList>
            <consortium name="US DOE Joint Genome Institute (JGI-PGF)"/>
            <person name="Putnam N.H."/>
            <person name="Butts T."/>
            <person name="Ferrier D.E.K."/>
            <person name="Furlong R.F."/>
            <person name="Hellsten U."/>
            <person name="Kawashima T."/>
            <person name="Robinson-Rechavi M."/>
            <person name="Shoguchi E."/>
            <person name="Terry A."/>
            <person name="Yu J.-K."/>
            <person name="Benito-Gutierrez E.L."/>
            <person name="Dubchak I."/>
            <person name="Garcia-Fernandez J."/>
            <person name="Gibson-Brown J.J."/>
            <person name="Grigoriev I.V."/>
            <person name="Horton A.C."/>
            <person name="de Jong P.J."/>
            <person name="Jurka J."/>
            <person name="Kapitonov V.V."/>
            <person name="Kohara Y."/>
            <person name="Kuroki Y."/>
            <person name="Lindquist E."/>
            <person name="Lucas S."/>
            <person name="Osoegawa K."/>
            <person name="Pennacchio L.A."/>
            <person name="Salamov A.A."/>
            <person name="Satou Y."/>
            <person name="Sauka-Spengler T."/>
            <person name="Schmutz J."/>
            <person name="Shin-I T."/>
            <person name="Toyoda A."/>
            <person name="Bronner-Fraser M."/>
            <person name="Fujiyama A."/>
            <person name="Holland L.Z."/>
            <person name="Holland P.W.H."/>
            <person name="Satoh N."/>
            <person name="Rokhsar D.S."/>
        </authorList>
    </citation>
    <scope>NUCLEOTIDE SEQUENCE [LARGE SCALE GENOMIC DNA]</scope>
    <source>
        <strain evidence="7">S238N-H82</strain>
        <tissue evidence="7">Testes</tissue>
    </source>
</reference>
<dbReference type="Gene3D" id="3.40.50.1460">
    <property type="match status" value="1"/>
</dbReference>
<feature type="compositionally biased region" description="Acidic residues" evidence="3">
    <location>
        <begin position="285"/>
        <end position="297"/>
    </location>
</feature>
<dbReference type="PROSITE" id="PS50017">
    <property type="entry name" value="DEATH_DOMAIN"/>
    <property type="match status" value="1"/>
</dbReference>
<dbReference type="SUPFAM" id="SSF47986">
    <property type="entry name" value="DEATH domain"/>
    <property type="match status" value="1"/>
</dbReference>
<evidence type="ECO:0008006" key="8">
    <source>
        <dbReference type="Google" id="ProtNLM"/>
    </source>
</evidence>
<dbReference type="PROSITE" id="PS50208">
    <property type="entry name" value="CASPASE_P20"/>
    <property type="match status" value="1"/>
</dbReference>
<gene>
    <name evidence="7" type="ORF">BRAFLDRAFT_93797</name>
</gene>
<evidence type="ECO:0000259" key="5">
    <source>
        <dbReference type="PROSITE" id="PS50207"/>
    </source>
</evidence>
<feature type="domain" description="Caspase family p20" evidence="6">
    <location>
        <begin position="136"/>
        <end position="258"/>
    </location>
</feature>
<dbReference type="EMBL" id="GG666529">
    <property type="protein sequence ID" value="EEN58503.1"/>
    <property type="molecule type" value="Genomic_DNA"/>
</dbReference>
<comment type="similarity">
    <text evidence="1 2">Belongs to the peptidase C14A family.</text>
</comment>
<evidence type="ECO:0000256" key="2">
    <source>
        <dbReference type="RuleBase" id="RU003971"/>
    </source>
</evidence>
<dbReference type="FunFam" id="1.10.533.10:FF:000088">
    <property type="entry name" value="P53-induced death domain protein 1"/>
    <property type="match status" value="1"/>
</dbReference>
<dbReference type="GO" id="GO:0004197">
    <property type="term" value="F:cysteine-type endopeptidase activity"/>
    <property type="evidence" value="ECO:0007669"/>
    <property type="project" value="InterPro"/>
</dbReference>
<dbReference type="PROSITE" id="PS01121">
    <property type="entry name" value="CASPASE_HIS"/>
    <property type="match status" value="1"/>
</dbReference>
<dbReference type="PANTHER" id="PTHR22576:SF41">
    <property type="entry name" value="CASPASE 14, APOPTOSIS-RELATED CYSTEINE PEPTIDASE"/>
    <property type="match status" value="1"/>
</dbReference>
<evidence type="ECO:0000256" key="1">
    <source>
        <dbReference type="ARBA" id="ARBA00010134"/>
    </source>
</evidence>
<dbReference type="InterPro" id="IPR015917">
    <property type="entry name" value="Pept_C14A"/>
</dbReference>
<dbReference type="PROSITE" id="PS50207">
    <property type="entry name" value="CASPASE_P10"/>
    <property type="match status" value="1"/>
</dbReference>
<proteinExistence type="inferred from homology"/>
<feature type="domain" description="Caspase family p10" evidence="5">
    <location>
        <begin position="312"/>
        <end position="401"/>
    </location>
</feature>
<dbReference type="InterPro" id="IPR029030">
    <property type="entry name" value="Caspase-like_dom_sf"/>
</dbReference>
<evidence type="ECO:0000256" key="3">
    <source>
        <dbReference type="SAM" id="MobiDB-lite"/>
    </source>
</evidence>
<dbReference type="InterPro" id="IPR011029">
    <property type="entry name" value="DEATH-like_dom_sf"/>
</dbReference>
<dbReference type="PRINTS" id="PR00376">
    <property type="entry name" value="IL1BCENZYME"/>
</dbReference>
<dbReference type="InterPro" id="IPR016129">
    <property type="entry name" value="Caspase_his_AS"/>
</dbReference>
<accession>C3YMH4</accession>
<dbReference type="Pfam" id="PF00531">
    <property type="entry name" value="Death"/>
    <property type="match status" value="1"/>
</dbReference>
<dbReference type="PANTHER" id="PTHR22576">
    <property type="entry name" value="MUCOSA ASSOCIATED LYMPHOID TISSUE LYMPHOMA TRANSLOCATION PROTEIN 1/PARACASPASE"/>
    <property type="match status" value="1"/>
</dbReference>